<reference evidence="1" key="1">
    <citation type="submission" date="2021-01" db="EMBL/GenBank/DDBJ databases">
        <title>Active Sulfur Cycling in an Early Earth Analoge.</title>
        <authorList>
            <person name="Hahn C.R."/>
            <person name="Youssef N.H."/>
            <person name="Elshahed M."/>
        </authorList>
    </citation>
    <scope>NUCLEOTIDE SEQUENCE</scope>
    <source>
        <strain evidence="1">Zod_Metabat.1151</strain>
    </source>
</reference>
<dbReference type="EMBL" id="JAFGDB010000065">
    <property type="protein sequence ID" value="MBN2067596.1"/>
    <property type="molecule type" value="Genomic_DNA"/>
</dbReference>
<proteinExistence type="predicted"/>
<evidence type="ECO:0000313" key="1">
    <source>
        <dbReference type="EMBL" id="MBN2067596.1"/>
    </source>
</evidence>
<comment type="caution">
    <text evidence="1">The sequence shown here is derived from an EMBL/GenBank/DDBJ whole genome shotgun (WGS) entry which is preliminary data.</text>
</comment>
<dbReference type="AlphaFoldDB" id="A0A938YU63"/>
<dbReference type="Proteomes" id="UP000809243">
    <property type="component" value="Unassembled WGS sequence"/>
</dbReference>
<protein>
    <submittedName>
        <fullName evidence="1">Uncharacterized protein</fullName>
    </submittedName>
</protein>
<sequence length="90" mass="10727">MQVFKNEVLRFPRLDTVLMIEKALMDAGGDYSVRELWKKLPKQVMWQTYMATLDYLEYSGKILIDTEKHPIWIWAPKEVKELKKKGLVVR</sequence>
<organism evidence="1 2">
    <name type="scientific">Candidatus Iainarchaeum sp</name>
    <dbReference type="NCBI Taxonomy" id="3101447"/>
    <lineage>
        <taxon>Archaea</taxon>
        <taxon>Candidatus Iainarchaeota</taxon>
        <taxon>Candidatus Iainarchaeia</taxon>
        <taxon>Candidatus Iainarchaeales</taxon>
        <taxon>Candidatus Iainarchaeaceae</taxon>
        <taxon>Candidatus Iainarchaeum</taxon>
    </lineage>
</organism>
<accession>A0A938YU63</accession>
<name>A0A938YU63_9ARCH</name>
<gene>
    <name evidence="1" type="ORF">JW744_03965</name>
</gene>
<evidence type="ECO:0000313" key="2">
    <source>
        <dbReference type="Proteomes" id="UP000809243"/>
    </source>
</evidence>